<dbReference type="PROSITE" id="PS50157">
    <property type="entry name" value="ZINC_FINGER_C2H2_2"/>
    <property type="match status" value="2"/>
</dbReference>
<dbReference type="InterPro" id="IPR036236">
    <property type="entry name" value="Znf_C2H2_sf"/>
</dbReference>
<dbReference type="Gene3D" id="3.30.160.60">
    <property type="entry name" value="Classic Zinc Finger"/>
    <property type="match status" value="2"/>
</dbReference>
<evidence type="ECO:0000256" key="4">
    <source>
        <dbReference type="ARBA" id="ARBA00022833"/>
    </source>
</evidence>
<dbReference type="PROSITE" id="PS00028">
    <property type="entry name" value="ZINC_FINGER_C2H2_1"/>
    <property type="match status" value="2"/>
</dbReference>
<sequence length="231" mass="26276">MNSDSILSIKDATGRHLSLLNEPNHSHKIISPIPKNGMRRKYHCAFSGCYKSFTTSGHLARHNRIHTGEKNFGCLHPGCLSRFSRQDNMMQHYRTHISPRSRRYQRASPTQPLHQSNPPLEWISSRHQPSLQIHIHNPNDNSNHINNIPRQLSGKLVKIVKPQPIKPVVYDYKPQRLHSNHSVCSSASSASFPLSPPIPHHSSSFQNTKINHLDLPPSRHMSYSQIVNTIG</sequence>
<evidence type="ECO:0000259" key="7">
    <source>
        <dbReference type="PROSITE" id="PS50157"/>
    </source>
</evidence>
<evidence type="ECO:0000313" key="9">
    <source>
        <dbReference type="Proteomes" id="UP001448207"/>
    </source>
</evidence>
<dbReference type="InterPro" id="IPR013087">
    <property type="entry name" value="Znf_C2H2_type"/>
</dbReference>
<dbReference type="Proteomes" id="UP001448207">
    <property type="component" value="Unassembled WGS sequence"/>
</dbReference>
<dbReference type="PANTHER" id="PTHR14003:SF19">
    <property type="entry name" value="YY2 TRANSCRIPTION FACTOR"/>
    <property type="match status" value="1"/>
</dbReference>
<evidence type="ECO:0000256" key="5">
    <source>
        <dbReference type="PROSITE-ProRule" id="PRU00042"/>
    </source>
</evidence>
<keyword evidence="2" id="KW-0677">Repeat</keyword>
<keyword evidence="3 5" id="KW-0863">Zinc-finger</keyword>
<evidence type="ECO:0000313" key="8">
    <source>
        <dbReference type="EMBL" id="KAL0079057.1"/>
    </source>
</evidence>
<keyword evidence="1" id="KW-0479">Metal-binding</keyword>
<name>A0ABR3AQB6_PHYBL</name>
<evidence type="ECO:0000256" key="6">
    <source>
        <dbReference type="SAM" id="MobiDB-lite"/>
    </source>
</evidence>
<feature type="domain" description="C2H2-type" evidence="7">
    <location>
        <begin position="42"/>
        <end position="71"/>
    </location>
</feature>
<accession>A0ABR3AQB6</accession>
<feature type="domain" description="C2H2-type" evidence="7">
    <location>
        <begin position="72"/>
        <end position="101"/>
    </location>
</feature>
<keyword evidence="4" id="KW-0862">Zinc</keyword>
<evidence type="ECO:0000256" key="1">
    <source>
        <dbReference type="ARBA" id="ARBA00022723"/>
    </source>
</evidence>
<feature type="compositionally biased region" description="Polar residues" evidence="6">
    <location>
        <begin position="107"/>
        <end position="117"/>
    </location>
</feature>
<evidence type="ECO:0000256" key="3">
    <source>
        <dbReference type="ARBA" id="ARBA00022771"/>
    </source>
</evidence>
<evidence type="ECO:0000256" key="2">
    <source>
        <dbReference type="ARBA" id="ARBA00022737"/>
    </source>
</evidence>
<proteinExistence type="predicted"/>
<keyword evidence="9" id="KW-1185">Reference proteome</keyword>
<organism evidence="8 9">
    <name type="scientific">Phycomyces blakesleeanus</name>
    <dbReference type="NCBI Taxonomy" id="4837"/>
    <lineage>
        <taxon>Eukaryota</taxon>
        <taxon>Fungi</taxon>
        <taxon>Fungi incertae sedis</taxon>
        <taxon>Mucoromycota</taxon>
        <taxon>Mucoromycotina</taxon>
        <taxon>Mucoromycetes</taxon>
        <taxon>Mucorales</taxon>
        <taxon>Phycomycetaceae</taxon>
        <taxon>Phycomyces</taxon>
    </lineage>
</organism>
<reference evidence="8 9" key="1">
    <citation type="submission" date="2024-04" db="EMBL/GenBank/DDBJ databases">
        <title>Symmetric and asymmetric DNA N6-adenine methylation regulates different biological responses in Mucorales.</title>
        <authorList>
            <consortium name="Lawrence Berkeley National Laboratory"/>
            <person name="Lax C."/>
            <person name="Mondo S.J."/>
            <person name="Osorio-Concepcion M."/>
            <person name="Muszewska A."/>
            <person name="Corrochano-Luque M."/>
            <person name="Gutierrez G."/>
            <person name="Riley R."/>
            <person name="Lipzen A."/>
            <person name="Guo J."/>
            <person name="Hundley H."/>
            <person name="Amirebrahimi M."/>
            <person name="Ng V."/>
            <person name="Lorenzo-Gutierrez D."/>
            <person name="Binder U."/>
            <person name="Yang J."/>
            <person name="Song Y."/>
            <person name="Canovas D."/>
            <person name="Navarro E."/>
            <person name="Freitag M."/>
            <person name="Gabaldon T."/>
            <person name="Grigoriev I.V."/>
            <person name="Corrochano L.M."/>
            <person name="Nicolas F.E."/>
            <person name="Garre V."/>
        </authorList>
    </citation>
    <scope>NUCLEOTIDE SEQUENCE [LARGE SCALE GENOMIC DNA]</scope>
    <source>
        <strain evidence="8 9">L51</strain>
    </source>
</reference>
<dbReference type="SUPFAM" id="SSF57667">
    <property type="entry name" value="beta-beta-alpha zinc fingers"/>
    <property type="match status" value="1"/>
</dbReference>
<feature type="region of interest" description="Disordered" evidence="6">
    <location>
        <begin position="97"/>
        <end position="117"/>
    </location>
</feature>
<gene>
    <name evidence="8" type="ORF">J3Q64DRAFT_1763394</name>
</gene>
<dbReference type="EMBL" id="JBCLYO010000023">
    <property type="protein sequence ID" value="KAL0079057.1"/>
    <property type="molecule type" value="Genomic_DNA"/>
</dbReference>
<dbReference type="PANTHER" id="PTHR14003">
    <property type="entry name" value="TRANSCRIPTIONAL REPRESSOR PROTEIN YY"/>
    <property type="match status" value="1"/>
</dbReference>
<comment type="caution">
    <text evidence="8">The sequence shown here is derived from an EMBL/GenBank/DDBJ whole genome shotgun (WGS) entry which is preliminary data.</text>
</comment>
<protein>
    <recommendedName>
        <fullName evidence="7">C2H2-type domain-containing protein</fullName>
    </recommendedName>
</protein>
<dbReference type="SMART" id="SM00355">
    <property type="entry name" value="ZnF_C2H2"/>
    <property type="match status" value="2"/>
</dbReference>